<keyword evidence="1" id="KW-0812">Transmembrane</keyword>
<proteinExistence type="predicted"/>
<comment type="caution">
    <text evidence="2">The sequence shown here is derived from an EMBL/GenBank/DDBJ whole genome shotgun (WGS) entry which is preliminary data.</text>
</comment>
<evidence type="ECO:0000256" key="1">
    <source>
        <dbReference type="SAM" id="Phobius"/>
    </source>
</evidence>
<keyword evidence="1" id="KW-0472">Membrane</keyword>
<sequence length="61" mass="6766">MGSVLDAFVSRADLADLALLMWAVGVTGLLLVALQQLGVANRRFDLFVQELARFNRKFGDR</sequence>
<keyword evidence="3" id="KW-1185">Reference proteome</keyword>
<protein>
    <submittedName>
        <fullName evidence="2">Uncharacterized protein</fullName>
    </submittedName>
</protein>
<keyword evidence="1" id="KW-1133">Transmembrane helix</keyword>
<evidence type="ECO:0000313" key="3">
    <source>
        <dbReference type="Proteomes" id="UP001595704"/>
    </source>
</evidence>
<reference evidence="3" key="1">
    <citation type="journal article" date="2019" name="Int. J. Syst. Evol. Microbiol.">
        <title>The Global Catalogue of Microorganisms (GCM) 10K type strain sequencing project: providing services to taxonomists for standard genome sequencing and annotation.</title>
        <authorList>
            <consortium name="The Broad Institute Genomics Platform"/>
            <consortium name="The Broad Institute Genome Sequencing Center for Infectious Disease"/>
            <person name="Wu L."/>
            <person name="Ma J."/>
        </authorList>
    </citation>
    <scope>NUCLEOTIDE SEQUENCE [LARGE SCALE GENOMIC DNA]</scope>
    <source>
        <strain evidence="3">KCTC 42282</strain>
    </source>
</reference>
<evidence type="ECO:0000313" key="2">
    <source>
        <dbReference type="EMBL" id="MFC3639747.1"/>
    </source>
</evidence>
<gene>
    <name evidence="2" type="ORF">ACFONL_20610</name>
</gene>
<name>A0ABV7ULX0_9HYPH</name>
<dbReference type="RefSeq" id="WP_191318842.1">
    <property type="nucleotide sequence ID" value="NZ_BNCG01000004.1"/>
</dbReference>
<feature type="transmembrane region" description="Helical" evidence="1">
    <location>
        <begin position="14"/>
        <end position="34"/>
    </location>
</feature>
<dbReference type="EMBL" id="JBHRYC010000098">
    <property type="protein sequence ID" value="MFC3639747.1"/>
    <property type="molecule type" value="Genomic_DNA"/>
</dbReference>
<dbReference type="Proteomes" id="UP001595704">
    <property type="component" value="Unassembled WGS sequence"/>
</dbReference>
<organism evidence="2 3">
    <name type="scientific">Camelimonas fluminis</name>
    <dbReference type="NCBI Taxonomy" id="1576911"/>
    <lineage>
        <taxon>Bacteria</taxon>
        <taxon>Pseudomonadati</taxon>
        <taxon>Pseudomonadota</taxon>
        <taxon>Alphaproteobacteria</taxon>
        <taxon>Hyphomicrobiales</taxon>
        <taxon>Chelatococcaceae</taxon>
        <taxon>Camelimonas</taxon>
    </lineage>
</organism>
<accession>A0ABV7ULX0</accession>